<dbReference type="GO" id="GO:0016301">
    <property type="term" value="F:kinase activity"/>
    <property type="evidence" value="ECO:0007669"/>
    <property type="project" value="UniProtKB-KW"/>
</dbReference>
<protein>
    <submittedName>
        <fullName evidence="1">Kinase-like protein</fullName>
    </submittedName>
</protein>
<name>A0A179FTP1_METCM</name>
<dbReference type="Gene3D" id="3.90.1200.10">
    <property type="match status" value="1"/>
</dbReference>
<evidence type="ECO:0000313" key="1">
    <source>
        <dbReference type="EMBL" id="OAQ68570.1"/>
    </source>
</evidence>
<dbReference type="STRING" id="1380566.A0A179FTP1"/>
<dbReference type="Proteomes" id="UP000078397">
    <property type="component" value="Unassembled WGS sequence"/>
</dbReference>
<dbReference type="RefSeq" id="XP_018145420.1">
    <property type="nucleotide sequence ID" value="XM_018284080.1"/>
</dbReference>
<dbReference type="OrthoDB" id="5598852at2759"/>
<reference evidence="1 2" key="1">
    <citation type="journal article" date="2016" name="PLoS Pathog.">
        <title>Biosynthesis of antibiotic leucinostatins in bio-control fungus Purpureocillium lilacinum and their inhibition on phytophthora revealed by genome mining.</title>
        <authorList>
            <person name="Wang G."/>
            <person name="Liu Z."/>
            <person name="Lin R."/>
            <person name="Li E."/>
            <person name="Mao Z."/>
            <person name="Ling J."/>
            <person name="Yang Y."/>
            <person name="Yin W.B."/>
            <person name="Xie B."/>
        </authorList>
    </citation>
    <scope>NUCLEOTIDE SEQUENCE [LARGE SCALE GENOMIC DNA]</scope>
    <source>
        <strain evidence="1">170</strain>
    </source>
</reference>
<organism evidence="1 2">
    <name type="scientific">Pochonia chlamydosporia 170</name>
    <dbReference type="NCBI Taxonomy" id="1380566"/>
    <lineage>
        <taxon>Eukaryota</taxon>
        <taxon>Fungi</taxon>
        <taxon>Dikarya</taxon>
        <taxon>Ascomycota</taxon>
        <taxon>Pezizomycotina</taxon>
        <taxon>Sordariomycetes</taxon>
        <taxon>Hypocreomycetidae</taxon>
        <taxon>Hypocreales</taxon>
        <taxon>Clavicipitaceae</taxon>
        <taxon>Pochonia</taxon>
    </lineage>
</organism>
<gene>
    <name evidence="1" type="ORF">VFPPC_04795</name>
</gene>
<dbReference type="SUPFAM" id="SSF56112">
    <property type="entry name" value="Protein kinase-like (PK-like)"/>
    <property type="match status" value="1"/>
</dbReference>
<keyword evidence="2" id="KW-1185">Reference proteome</keyword>
<comment type="caution">
    <text evidence="1">The sequence shown here is derived from an EMBL/GenBank/DDBJ whole genome shotgun (WGS) entry which is preliminary data.</text>
</comment>
<dbReference type="KEGG" id="pchm:VFPPC_04795"/>
<sequence>MLAIYTLDGAINDFFNEHPQVTRKQCDDLAASLFGEPVHPVPIQGSYSYTVTAGADQSSIVHFRSPKSELNEQVRNMAIGIHGPLVPSASCHGTIGELQSQLFVYALNKIPGRVYIEAQSQYQVAVGPTSESSPQHANTVADLARYYARSWNKRQTLSTDTLQAIHNNYQQKFQLLSENLPPRFTRNLRYVINGLPLLFTEKYPLVLNHGEISALKILTDPPTGHITGIVGWSEAKVLPFGMDLWGLENVLGYMNSTGWHYHSNHLALRDLFWETFRKEAIDVGSNIDVIDIARMAGIFLRYGLRKLSGAGETVVLGAEHTAFRYIEAFCADEE</sequence>
<accession>A0A179FTP1</accession>
<dbReference type="InterPro" id="IPR011009">
    <property type="entry name" value="Kinase-like_dom_sf"/>
</dbReference>
<dbReference type="AlphaFoldDB" id="A0A179FTP1"/>
<dbReference type="EMBL" id="LSBJ02000003">
    <property type="protein sequence ID" value="OAQ68570.1"/>
    <property type="molecule type" value="Genomic_DNA"/>
</dbReference>
<proteinExistence type="predicted"/>
<evidence type="ECO:0000313" key="2">
    <source>
        <dbReference type="Proteomes" id="UP000078397"/>
    </source>
</evidence>
<dbReference type="GeneID" id="28848074"/>